<evidence type="ECO:0000256" key="1">
    <source>
        <dbReference type="ARBA" id="ARBA00004651"/>
    </source>
</evidence>
<dbReference type="EMBL" id="AQFT01000173">
    <property type="protein sequence ID" value="EMZ19188.1"/>
    <property type="molecule type" value="Genomic_DNA"/>
</dbReference>
<evidence type="ECO:0000256" key="4">
    <source>
        <dbReference type="ARBA" id="ARBA00022448"/>
    </source>
</evidence>
<feature type="transmembrane region" description="Helical" evidence="10">
    <location>
        <begin position="95"/>
        <end position="118"/>
    </location>
</feature>
<dbReference type="Proteomes" id="UP000012589">
    <property type="component" value="Unassembled WGS sequence"/>
</dbReference>
<dbReference type="InterPro" id="IPR051327">
    <property type="entry name" value="MATE_MepA_subfamily"/>
</dbReference>
<keyword evidence="9" id="KW-0046">Antibiotic resistance</keyword>
<dbReference type="PATRIC" id="fig|1235802.3.peg.5957"/>
<feature type="transmembrane region" description="Helical" evidence="10">
    <location>
        <begin position="21"/>
        <end position="38"/>
    </location>
</feature>
<comment type="subcellular location">
    <subcellularLocation>
        <location evidence="1">Cell membrane</location>
        <topology evidence="1">Multi-pass membrane protein</topology>
    </subcellularLocation>
</comment>
<keyword evidence="6 10" id="KW-0812">Transmembrane</keyword>
<dbReference type="InterPro" id="IPR002528">
    <property type="entry name" value="MATE_fam"/>
</dbReference>
<feature type="transmembrane region" description="Helical" evidence="10">
    <location>
        <begin position="359"/>
        <end position="376"/>
    </location>
</feature>
<dbReference type="InterPro" id="IPR048279">
    <property type="entry name" value="MdtK-like"/>
</dbReference>
<evidence type="ECO:0000256" key="2">
    <source>
        <dbReference type="ARBA" id="ARBA00008417"/>
    </source>
</evidence>
<feature type="transmembrane region" description="Helical" evidence="10">
    <location>
        <begin position="418"/>
        <end position="438"/>
    </location>
</feature>
<organism evidence="11 12">
    <name type="scientific">Eubacterium plexicaudatum ASF492</name>
    <dbReference type="NCBI Taxonomy" id="1235802"/>
    <lineage>
        <taxon>Bacteria</taxon>
        <taxon>Bacillati</taxon>
        <taxon>Bacillota</taxon>
        <taxon>Clostridia</taxon>
        <taxon>Eubacteriales</taxon>
        <taxon>Eubacteriaceae</taxon>
        <taxon>Eubacterium</taxon>
    </lineage>
</organism>
<feature type="transmembrane region" description="Helical" evidence="10">
    <location>
        <begin position="138"/>
        <end position="156"/>
    </location>
</feature>
<dbReference type="Pfam" id="PF01554">
    <property type="entry name" value="MatE"/>
    <property type="match status" value="2"/>
</dbReference>
<evidence type="ECO:0000256" key="7">
    <source>
        <dbReference type="ARBA" id="ARBA00022989"/>
    </source>
</evidence>
<keyword evidence="8 10" id="KW-0472">Membrane</keyword>
<dbReference type="STRING" id="1235802.C823_05638"/>
<reference evidence="11 12" key="1">
    <citation type="journal article" date="2014" name="Genome Announc.">
        <title>Draft genome sequences of the altered schaedler flora, a defined bacterial community from gnotobiotic mice.</title>
        <authorList>
            <person name="Wannemuehler M.J."/>
            <person name="Overstreet A.M."/>
            <person name="Ward D.V."/>
            <person name="Phillips G.J."/>
        </authorList>
    </citation>
    <scope>NUCLEOTIDE SEQUENCE [LARGE SCALE GENOMIC DNA]</scope>
    <source>
        <strain evidence="11 12">ASF492</strain>
    </source>
</reference>
<proteinExistence type="inferred from homology"/>
<evidence type="ECO:0000256" key="8">
    <source>
        <dbReference type="ARBA" id="ARBA00023136"/>
    </source>
</evidence>
<dbReference type="PANTHER" id="PTHR43823:SF3">
    <property type="entry name" value="MULTIDRUG EXPORT PROTEIN MEPA"/>
    <property type="match status" value="1"/>
</dbReference>
<dbReference type="eggNOG" id="COG0534">
    <property type="taxonomic scope" value="Bacteria"/>
</dbReference>
<sequence>MKKMSLEEFNAMPVKAAVSKNAIPAMCTMLLFLVYNLADTLFIGMTHDPLQLAAISLTTPLFTMFSAVSNIFGMGGTSVISRAMGQKRTEYTKKVSSFCMWTATAIGIILAAVLFIFAKPILKVLGASQDTLQLAYSYLAIVAFSGPFSMISGTFSKILTSEGQPKKAMIGISAGNLLNIILDPIFILGFHWDVAGAALATLISQIVAAGYYLWYFLSKQSSLSIRIKDYLAKDKICSSVLAIGIPAALGSMIMGISVMVVNSLMSGYGDMALAGSGVATKVTMVTGMLCIGIGQGIQPLLGYCIGAKDWKRYKETFRFSLLFSFVVSAIMTGLCYIFTNQIVGAFLTDSNAYDYAFRFSRILLTTSALFGIFYVFQNSLQAMGAAVPALIINISRQGLIYIPLLYVMNSILGVNGLLWAQPVADVLSLILAVILYYVTYGRKIRQTKGIVENTAKV</sequence>
<evidence type="ECO:0000256" key="9">
    <source>
        <dbReference type="ARBA" id="ARBA00023251"/>
    </source>
</evidence>
<evidence type="ECO:0000256" key="6">
    <source>
        <dbReference type="ARBA" id="ARBA00022692"/>
    </source>
</evidence>
<feature type="transmembrane region" description="Helical" evidence="10">
    <location>
        <begin position="168"/>
        <end position="188"/>
    </location>
</feature>
<feature type="transmembrane region" description="Helical" evidence="10">
    <location>
        <begin position="236"/>
        <end position="262"/>
    </location>
</feature>
<evidence type="ECO:0000256" key="10">
    <source>
        <dbReference type="SAM" id="Phobius"/>
    </source>
</evidence>
<dbReference type="NCBIfam" id="TIGR00797">
    <property type="entry name" value="matE"/>
    <property type="match status" value="1"/>
</dbReference>
<feature type="transmembrane region" description="Helical" evidence="10">
    <location>
        <begin position="317"/>
        <end position="339"/>
    </location>
</feature>
<dbReference type="GO" id="GO:0042910">
    <property type="term" value="F:xenobiotic transmembrane transporter activity"/>
    <property type="evidence" value="ECO:0007669"/>
    <property type="project" value="InterPro"/>
</dbReference>
<dbReference type="InterPro" id="IPR045070">
    <property type="entry name" value="MATE_MepA-like"/>
</dbReference>
<dbReference type="GO" id="GO:0005886">
    <property type="term" value="C:plasma membrane"/>
    <property type="evidence" value="ECO:0007669"/>
    <property type="project" value="UniProtKB-SubCell"/>
</dbReference>
<evidence type="ECO:0000256" key="5">
    <source>
        <dbReference type="ARBA" id="ARBA00022475"/>
    </source>
</evidence>
<feature type="transmembrane region" description="Helical" evidence="10">
    <location>
        <begin position="194"/>
        <end position="215"/>
    </location>
</feature>
<dbReference type="GO" id="GO:0015297">
    <property type="term" value="F:antiporter activity"/>
    <property type="evidence" value="ECO:0007669"/>
    <property type="project" value="InterPro"/>
</dbReference>
<feature type="transmembrane region" description="Helical" evidence="10">
    <location>
        <begin position="50"/>
        <end position="74"/>
    </location>
</feature>
<keyword evidence="12" id="KW-1185">Reference proteome</keyword>
<keyword evidence="4" id="KW-0813">Transport</keyword>
<comment type="similarity">
    <text evidence="2">Belongs to the multi antimicrobial extrusion (MATE) (TC 2.A.66.1) family. MepA subfamily.</text>
</comment>
<evidence type="ECO:0000256" key="3">
    <source>
        <dbReference type="ARBA" id="ARBA00022106"/>
    </source>
</evidence>
<evidence type="ECO:0000313" key="12">
    <source>
        <dbReference type="Proteomes" id="UP000012589"/>
    </source>
</evidence>
<name>N1ZYG3_9FIRM</name>
<dbReference type="CDD" id="cd13143">
    <property type="entry name" value="MATE_MepA_like"/>
    <property type="match status" value="1"/>
</dbReference>
<dbReference type="AlphaFoldDB" id="N1ZYG3"/>
<gene>
    <name evidence="11" type="ORF">C823_05638</name>
</gene>
<keyword evidence="7 10" id="KW-1133">Transmembrane helix</keyword>
<dbReference type="PANTHER" id="PTHR43823">
    <property type="entry name" value="SPORULATION PROTEIN YKVU"/>
    <property type="match status" value="1"/>
</dbReference>
<keyword evidence="5" id="KW-1003">Cell membrane</keyword>
<dbReference type="HOGENOM" id="CLU_012893_0_1_9"/>
<feature type="transmembrane region" description="Helical" evidence="10">
    <location>
        <begin position="282"/>
        <end position="305"/>
    </location>
</feature>
<dbReference type="PIRSF" id="PIRSF006603">
    <property type="entry name" value="DinF"/>
    <property type="match status" value="1"/>
</dbReference>
<comment type="caution">
    <text evidence="11">The sequence shown here is derived from an EMBL/GenBank/DDBJ whole genome shotgun (WGS) entry which is preliminary data.</text>
</comment>
<accession>N1ZYG3</accession>
<dbReference type="GO" id="GO:0046677">
    <property type="term" value="P:response to antibiotic"/>
    <property type="evidence" value="ECO:0007669"/>
    <property type="project" value="UniProtKB-KW"/>
</dbReference>
<evidence type="ECO:0000313" key="11">
    <source>
        <dbReference type="EMBL" id="EMZ19188.1"/>
    </source>
</evidence>
<protein>
    <recommendedName>
        <fullName evidence="3">Multidrug export protein MepA</fullName>
    </recommendedName>
</protein>